<dbReference type="GO" id="GO:0046872">
    <property type="term" value="F:metal ion binding"/>
    <property type="evidence" value="ECO:0007669"/>
    <property type="project" value="UniProtKB-KW"/>
</dbReference>
<dbReference type="RefSeq" id="WP_147705355.1">
    <property type="nucleotide sequence ID" value="NZ_VDUY01000006.1"/>
</dbReference>
<evidence type="ECO:0000256" key="14">
    <source>
        <dbReference type="ARBA" id="ARBA00023027"/>
    </source>
</evidence>
<dbReference type="SUPFAM" id="SSF56796">
    <property type="entry name" value="Dehydroquinate synthase-like"/>
    <property type="match status" value="1"/>
</dbReference>
<proteinExistence type="inferred from homology"/>
<evidence type="ECO:0000256" key="8">
    <source>
        <dbReference type="ARBA" id="ARBA00017684"/>
    </source>
</evidence>
<keyword evidence="14 18" id="KW-0520">NAD</keyword>
<dbReference type="HAMAP" id="MF_00110">
    <property type="entry name" value="DHQ_synthase"/>
    <property type="match status" value="1"/>
</dbReference>
<evidence type="ECO:0000256" key="2">
    <source>
        <dbReference type="ARBA" id="ARBA00001911"/>
    </source>
</evidence>
<keyword evidence="15 18" id="KW-0057">Aromatic amino acid biosynthesis</keyword>
<dbReference type="GO" id="GO:0009073">
    <property type="term" value="P:aromatic amino acid family biosynthetic process"/>
    <property type="evidence" value="ECO:0007669"/>
    <property type="project" value="UniProtKB-KW"/>
</dbReference>
<evidence type="ECO:0000259" key="20">
    <source>
        <dbReference type="Pfam" id="PF24621"/>
    </source>
</evidence>
<dbReference type="Gene3D" id="1.20.1090.10">
    <property type="entry name" value="Dehydroquinate synthase-like - alpha domain"/>
    <property type="match status" value="1"/>
</dbReference>
<feature type="binding site" evidence="18">
    <location>
        <begin position="75"/>
        <end position="80"/>
    </location>
    <ligand>
        <name>NAD(+)</name>
        <dbReference type="ChEBI" id="CHEBI:57540"/>
    </ligand>
</feature>
<evidence type="ECO:0000256" key="5">
    <source>
        <dbReference type="ARBA" id="ARBA00004661"/>
    </source>
</evidence>
<dbReference type="UniPathway" id="UPA00053">
    <property type="reaction ID" value="UER00085"/>
</dbReference>
<keyword evidence="10 18" id="KW-0028">Amino-acid biosynthesis</keyword>
<evidence type="ECO:0000256" key="1">
    <source>
        <dbReference type="ARBA" id="ARBA00001393"/>
    </source>
</evidence>
<feature type="binding site" evidence="18">
    <location>
        <position position="155"/>
    </location>
    <ligand>
        <name>NAD(+)</name>
        <dbReference type="ChEBI" id="CHEBI:57540"/>
    </ligand>
</feature>
<evidence type="ECO:0000256" key="7">
    <source>
        <dbReference type="ARBA" id="ARBA00013031"/>
    </source>
</evidence>
<evidence type="ECO:0000256" key="13">
    <source>
        <dbReference type="ARBA" id="ARBA00022833"/>
    </source>
</evidence>
<evidence type="ECO:0000256" key="3">
    <source>
        <dbReference type="ARBA" id="ARBA00003485"/>
    </source>
</evidence>
<evidence type="ECO:0000256" key="10">
    <source>
        <dbReference type="ARBA" id="ARBA00022605"/>
    </source>
</evidence>
<reference evidence="21 22" key="1">
    <citation type="submission" date="2019-06" db="EMBL/GenBank/DDBJ databases">
        <title>Quisquiliibacterium sp. nov., isolated from a maize field.</title>
        <authorList>
            <person name="Lin S.-Y."/>
            <person name="Tsai C.-F."/>
            <person name="Young C.-C."/>
        </authorList>
    </citation>
    <scope>NUCLEOTIDE SEQUENCE [LARGE SCALE GENOMIC DNA]</scope>
    <source>
        <strain evidence="21 22">CC-CFT501</strain>
    </source>
</reference>
<evidence type="ECO:0000313" key="22">
    <source>
        <dbReference type="Proteomes" id="UP000321548"/>
    </source>
</evidence>
<evidence type="ECO:0000256" key="18">
    <source>
        <dbReference type="HAMAP-Rule" id="MF_00110"/>
    </source>
</evidence>
<sequence>MPKTLHEIDVSLGERSYPILIGEGLLDDCPALLAHARGRQVAIVTNETVAPLFEPRLRRALAGAASALVTVALPDGEAHKDWPSLNRIFDALLADRFDRNCLIVALGGGVVGDMAGFAAATYQRGVDFVQVPTTLLAQVDSSVGGKTAINHPLGKNMIGAFHQPRLVLADVTTLRSLPQRELSAGLAEMLKHGAIADPAYLGELERDMAALLGCEPAPMAAAIARSCEIKAEVVAADEREADRRAILNFGHTFGHAIEAGMGYGAWLHGEAVGAGMIMAAELSRRLGMLDAAACGRLREAVASARLPVSAPRWPAERWLELMSVDKKAEQGTPKFVLLDGLGKAVVRKVPEAPLRETFEACAAGDA</sequence>
<keyword evidence="9 18" id="KW-0963">Cytoplasm</keyword>
<dbReference type="EC" id="4.2.3.4" evidence="7 18"/>
<keyword evidence="16 18" id="KW-0456">Lyase</keyword>
<dbReference type="NCBIfam" id="TIGR01357">
    <property type="entry name" value="aroB"/>
    <property type="match status" value="1"/>
</dbReference>
<feature type="binding site" evidence="18">
    <location>
        <position position="268"/>
    </location>
    <ligand>
        <name>Zn(2+)</name>
        <dbReference type="ChEBI" id="CHEBI:29105"/>
    </ligand>
</feature>
<keyword evidence="11 18" id="KW-0479">Metal-binding</keyword>
<evidence type="ECO:0000256" key="12">
    <source>
        <dbReference type="ARBA" id="ARBA00022741"/>
    </source>
</evidence>
<dbReference type="PANTHER" id="PTHR43622">
    <property type="entry name" value="3-DEHYDROQUINATE SYNTHASE"/>
    <property type="match status" value="1"/>
</dbReference>
<dbReference type="GO" id="GO:0000166">
    <property type="term" value="F:nucleotide binding"/>
    <property type="evidence" value="ECO:0007669"/>
    <property type="project" value="UniProtKB-KW"/>
</dbReference>
<feature type="domain" description="3-dehydroquinate synthase C-terminal" evidence="20">
    <location>
        <begin position="185"/>
        <end position="328"/>
    </location>
</feature>
<comment type="function">
    <text evidence="3 18">Catalyzes the conversion of 3-deoxy-D-arabino-heptulosonate 7-phosphate (DAHP) to dehydroquinate (DHQ).</text>
</comment>
<dbReference type="Proteomes" id="UP000321548">
    <property type="component" value="Unassembled WGS sequence"/>
</dbReference>
<comment type="cofactor">
    <cofactor evidence="2 18">
        <name>NAD(+)</name>
        <dbReference type="ChEBI" id="CHEBI:57540"/>
    </cofactor>
</comment>
<name>A0A5C8NRA5_9BURK</name>
<keyword evidence="12 18" id="KW-0547">Nucleotide-binding</keyword>
<dbReference type="PANTHER" id="PTHR43622:SF7">
    <property type="entry name" value="3-DEHYDROQUINATE SYNTHASE, CHLOROPLASTIC"/>
    <property type="match status" value="1"/>
</dbReference>
<dbReference type="GO" id="GO:0009423">
    <property type="term" value="P:chorismate biosynthetic process"/>
    <property type="evidence" value="ECO:0007669"/>
    <property type="project" value="UniProtKB-UniRule"/>
</dbReference>
<dbReference type="InterPro" id="IPR016037">
    <property type="entry name" value="DHQ_synth_AroB"/>
</dbReference>
<dbReference type="Pfam" id="PF01761">
    <property type="entry name" value="DHQ_synthase"/>
    <property type="match status" value="1"/>
</dbReference>
<accession>A0A5C8NRA5</accession>
<keyword evidence="17 18" id="KW-0170">Cobalt</keyword>
<evidence type="ECO:0000313" key="21">
    <source>
        <dbReference type="EMBL" id="TXL64295.1"/>
    </source>
</evidence>
<comment type="cofactor">
    <cofactor evidence="18">
        <name>Co(2+)</name>
        <dbReference type="ChEBI" id="CHEBI:48828"/>
    </cofactor>
    <cofactor evidence="18">
        <name>Zn(2+)</name>
        <dbReference type="ChEBI" id="CHEBI:29105"/>
    </cofactor>
    <text evidence="18">Binds 1 divalent metal cation per subunit. Can use either Co(2+) or Zn(2+).</text>
</comment>
<dbReference type="FunFam" id="3.40.50.1970:FF:000001">
    <property type="entry name" value="3-dehydroquinate synthase"/>
    <property type="match status" value="1"/>
</dbReference>
<evidence type="ECO:0000259" key="19">
    <source>
        <dbReference type="Pfam" id="PF01761"/>
    </source>
</evidence>
<feature type="binding site" evidence="18">
    <location>
        <position position="146"/>
    </location>
    <ligand>
        <name>NAD(+)</name>
        <dbReference type="ChEBI" id="CHEBI:57540"/>
    </ligand>
</feature>
<dbReference type="InterPro" id="IPR050071">
    <property type="entry name" value="Dehydroquinate_synthase"/>
</dbReference>
<feature type="domain" description="3-dehydroquinate synthase N-terminal" evidence="19">
    <location>
        <begin position="71"/>
        <end position="183"/>
    </location>
</feature>
<organism evidence="21 22">
    <name type="scientific">Zeimonas arvi</name>
    <dbReference type="NCBI Taxonomy" id="2498847"/>
    <lineage>
        <taxon>Bacteria</taxon>
        <taxon>Pseudomonadati</taxon>
        <taxon>Pseudomonadota</taxon>
        <taxon>Betaproteobacteria</taxon>
        <taxon>Burkholderiales</taxon>
        <taxon>Burkholderiaceae</taxon>
        <taxon>Zeimonas</taxon>
    </lineage>
</organism>
<comment type="catalytic activity">
    <reaction evidence="1 18">
        <text>7-phospho-2-dehydro-3-deoxy-D-arabino-heptonate = 3-dehydroquinate + phosphate</text>
        <dbReference type="Rhea" id="RHEA:21968"/>
        <dbReference type="ChEBI" id="CHEBI:32364"/>
        <dbReference type="ChEBI" id="CHEBI:43474"/>
        <dbReference type="ChEBI" id="CHEBI:58394"/>
        <dbReference type="EC" id="4.2.3.4"/>
    </reaction>
</comment>
<comment type="caution">
    <text evidence="18">Lacks conserved residue(s) required for the propagation of feature annotation.</text>
</comment>
<gene>
    <name evidence="18 21" type="primary">aroB</name>
    <name evidence="21" type="ORF">FHP08_15300</name>
</gene>
<dbReference type="PIRSF" id="PIRSF001455">
    <property type="entry name" value="DHQ_synth"/>
    <property type="match status" value="1"/>
</dbReference>
<dbReference type="Pfam" id="PF24621">
    <property type="entry name" value="DHQS_C"/>
    <property type="match status" value="1"/>
</dbReference>
<dbReference type="InterPro" id="IPR030963">
    <property type="entry name" value="DHQ_synth_fam"/>
</dbReference>
<dbReference type="OrthoDB" id="9806583at2"/>
<evidence type="ECO:0000256" key="6">
    <source>
        <dbReference type="ARBA" id="ARBA00005412"/>
    </source>
</evidence>
<dbReference type="InterPro" id="IPR030960">
    <property type="entry name" value="DHQS/DOIS_N"/>
</dbReference>
<comment type="similarity">
    <text evidence="6 18">Belongs to the sugar phosphate cyclases superfamily. Dehydroquinate synthase family.</text>
</comment>
<feature type="binding site" evidence="18">
    <location>
        <position position="251"/>
    </location>
    <ligand>
        <name>Zn(2+)</name>
        <dbReference type="ChEBI" id="CHEBI:29105"/>
    </ligand>
</feature>
<dbReference type="GO" id="GO:0003856">
    <property type="term" value="F:3-dehydroquinate synthase activity"/>
    <property type="evidence" value="ECO:0007669"/>
    <property type="project" value="UniProtKB-UniRule"/>
</dbReference>
<evidence type="ECO:0000256" key="17">
    <source>
        <dbReference type="ARBA" id="ARBA00023285"/>
    </source>
</evidence>
<feature type="binding site" evidence="18">
    <location>
        <begin position="133"/>
        <end position="134"/>
    </location>
    <ligand>
        <name>NAD(+)</name>
        <dbReference type="ChEBI" id="CHEBI:57540"/>
    </ligand>
</feature>
<dbReference type="GO" id="GO:0005737">
    <property type="term" value="C:cytoplasm"/>
    <property type="evidence" value="ECO:0007669"/>
    <property type="project" value="UniProtKB-SubCell"/>
</dbReference>
<dbReference type="GO" id="GO:0008652">
    <property type="term" value="P:amino acid biosynthetic process"/>
    <property type="evidence" value="ECO:0007669"/>
    <property type="project" value="UniProtKB-KW"/>
</dbReference>
<comment type="caution">
    <text evidence="21">The sequence shown here is derived from an EMBL/GenBank/DDBJ whole genome shotgun (WGS) entry which is preliminary data.</text>
</comment>
<dbReference type="Gene3D" id="3.40.50.1970">
    <property type="match status" value="1"/>
</dbReference>
<dbReference type="InterPro" id="IPR056179">
    <property type="entry name" value="DHQS_C"/>
</dbReference>
<dbReference type="EMBL" id="VDUY01000006">
    <property type="protein sequence ID" value="TXL64295.1"/>
    <property type="molecule type" value="Genomic_DNA"/>
</dbReference>
<comment type="subcellular location">
    <subcellularLocation>
        <location evidence="4 18">Cytoplasm</location>
    </subcellularLocation>
</comment>
<evidence type="ECO:0000256" key="4">
    <source>
        <dbReference type="ARBA" id="ARBA00004496"/>
    </source>
</evidence>
<dbReference type="CDD" id="cd08195">
    <property type="entry name" value="DHQS"/>
    <property type="match status" value="1"/>
</dbReference>
<evidence type="ECO:0000256" key="11">
    <source>
        <dbReference type="ARBA" id="ARBA00022723"/>
    </source>
</evidence>
<feature type="binding site" evidence="18">
    <location>
        <position position="188"/>
    </location>
    <ligand>
        <name>Zn(2+)</name>
        <dbReference type="ChEBI" id="CHEBI:29105"/>
    </ligand>
</feature>
<protein>
    <recommendedName>
        <fullName evidence="8 18">3-dehydroquinate synthase</fullName>
        <shortName evidence="18">DHQS</shortName>
        <ecNumber evidence="7 18">4.2.3.4</ecNumber>
    </recommendedName>
</protein>
<dbReference type="AlphaFoldDB" id="A0A5C8NRA5"/>
<feature type="binding site" evidence="18">
    <location>
        <begin position="109"/>
        <end position="113"/>
    </location>
    <ligand>
        <name>NAD(+)</name>
        <dbReference type="ChEBI" id="CHEBI:57540"/>
    </ligand>
</feature>
<evidence type="ECO:0000256" key="15">
    <source>
        <dbReference type="ARBA" id="ARBA00023141"/>
    </source>
</evidence>
<evidence type="ECO:0000256" key="9">
    <source>
        <dbReference type="ARBA" id="ARBA00022490"/>
    </source>
</evidence>
<comment type="pathway">
    <text evidence="5 18">Metabolic intermediate biosynthesis; chorismate biosynthesis; chorismate from D-erythrose 4-phosphate and phosphoenolpyruvate: step 2/7.</text>
</comment>
<keyword evidence="13 18" id="KW-0862">Zinc</keyword>
<evidence type="ECO:0000256" key="16">
    <source>
        <dbReference type="ARBA" id="ARBA00023239"/>
    </source>
</evidence>
<keyword evidence="22" id="KW-1185">Reference proteome</keyword>